<dbReference type="Pfam" id="PF00270">
    <property type="entry name" value="DEAD"/>
    <property type="match status" value="1"/>
</dbReference>
<evidence type="ECO:0000259" key="8">
    <source>
        <dbReference type="PROSITE" id="PS51194"/>
    </source>
</evidence>
<comment type="similarity">
    <text evidence="6">Belongs to the DEAD box helicase family.</text>
</comment>
<evidence type="ECO:0000256" key="4">
    <source>
        <dbReference type="ARBA" id="ARBA00022806"/>
    </source>
</evidence>
<evidence type="ECO:0000256" key="3">
    <source>
        <dbReference type="ARBA" id="ARBA00022801"/>
    </source>
</evidence>
<reference evidence="9" key="1">
    <citation type="submission" date="2020-11" db="EMBL/GenBank/DDBJ databases">
        <authorList>
            <person name="Tran Van P."/>
        </authorList>
    </citation>
    <scope>NUCLEOTIDE SEQUENCE</scope>
</reference>
<dbReference type="Pfam" id="PF00271">
    <property type="entry name" value="Helicase_C"/>
    <property type="match status" value="1"/>
</dbReference>
<dbReference type="AlphaFoldDB" id="A0A7R9F7C8"/>
<dbReference type="PROSITE" id="PS51192">
    <property type="entry name" value="HELICASE_ATP_BIND_1"/>
    <property type="match status" value="1"/>
</dbReference>
<evidence type="ECO:0000256" key="1">
    <source>
        <dbReference type="ARBA" id="ARBA00012552"/>
    </source>
</evidence>
<dbReference type="SUPFAM" id="SSF52540">
    <property type="entry name" value="P-loop containing nucleoside triphosphate hydrolases"/>
    <property type="match status" value="1"/>
</dbReference>
<dbReference type="GO" id="GO:0016787">
    <property type="term" value="F:hydrolase activity"/>
    <property type="evidence" value="ECO:0007669"/>
    <property type="project" value="UniProtKB-KW"/>
</dbReference>
<keyword evidence="5 6" id="KW-0067">ATP-binding</keyword>
<evidence type="ECO:0000256" key="2">
    <source>
        <dbReference type="ARBA" id="ARBA00022741"/>
    </source>
</evidence>
<dbReference type="PROSITE" id="PS51194">
    <property type="entry name" value="HELICASE_CTER"/>
    <property type="match status" value="1"/>
</dbReference>
<evidence type="ECO:0000256" key="5">
    <source>
        <dbReference type="ARBA" id="ARBA00022840"/>
    </source>
</evidence>
<accession>A0A7R9F7C8</accession>
<evidence type="ECO:0000313" key="9">
    <source>
        <dbReference type="EMBL" id="CAD7448167.1"/>
    </source>
</evidence>
<sequence length="307" mass="34532">MNVVCNVPGVINVASVTYLILDEADRMLDMGFEPQIRKSLLDIRPDRQTVMTSATWPEGVRRLAQSYMKNPIQVYVGSLDLAAVHSVTQRIEMIHEDDKIARLFEFLHDMQPDDKVIVFVGKKARADDISSELSLNGVSCQSIHGDREQCDREQALKDLETGDVRILVATDVASRGLDIMDVTHIFNVDFPRNIEEYVHRVGRTGRAGKTGEAISLFTREDWSQAHELIVILEEANQVRSSAVVDCHGMLYSHVLLTKYPTSCTTCHRGFLLGRRRRMRTVVKAVEEAEEGEGVEVVEDPDGDLHDT</sequence>
<keyword evidence="2 6" id="KW-0547">Nucleotide-binding</keyword>
<dbReference type="Gene3D" id="3.40.50.300">
    <property type="entry name" value="P-loop containing nucleotide triphosphate hydrolases"/>
    <property type="match status" value="2"/>
</dbReference>
<dbReference type="InterPro" id="IPR000629">
    <property type="entry name" value="RNA-helicase_DEAD-box_CS"/>
</dbReference>
<evidence type="ECO:0000259" key="7">
    <source>
        <dbReference type="PROSITE" id="PS51192"/>
    </source>
</evidence>
<feature type="domain" description="Helicase C-terminal" evidence="8">
    <location>
        <begin position="86"/>
        <end position="247"/>
    </location>
</feature>
<proteinExistence type="inferred from homology"/>
<dbReference type="GO" id="GO:0005524">
    <property type="term" value="F:ATP binding"/>
    <property type="evidence" value="ECO:0007669"/>
    <property type="project" value="UniProtKB-KW"/>
</dbReference>
<keyword evidence="4 6" id="KW-0347">Helicase</keyword>
<dbReference type="SMART" id="SM00490">
    <property type="entry name" value="HELICc"/>
    <property type="match status" value="1"/>
</dbReference>
<dbReference type="InterPro" id="IPR011545">
    <property type="entry name" value="DEAD/DEAH_box_helicase_dom"/>
</dbReference>
<dbReference type="GO" id="GO:0003676">
    <property type="term" value="F:nucleic acid binding"/>
    <property type="evidence" value="ECO:0007669"/>
    <property type="project" value="InterPro"/>
</dbReference>
<feature type="domain" description="Helicase ATP-binding" evidence="7">
    <location>
        <begin position="1"/>
        <end position="74"/>
    </location>
</feature>
<dbReference type="FunFam" id="3.40.50.300:FF:000008">
    <property type="entry name" value="ATP-dependent RNA helicase RhlB"/>
    <property type="match status" value="1"/>
</dbReference>
<dbReference type="GO" id="GO:0031047">
    <property type="term" value="P:regulatory ncRNA-mediated gene silencing"/>
    <property type="evidence" value="ECO:0007669"/>
    <property type="project" value="UniProtKB-ARBA"/>
</dbReference>
<dbReference type="InterPro" id="IPR027417">
    <property type="entry name" value="P-loop_NTPase"/>
</dbReference>
<protein>
    <recommendedName>
        <fullName evidence="1">RNA helicase</fullName>
        <ecNumber evidence="1">3.6.4.13</ecNumber>
    </recommendedName>
</protein>
<organism evidence="9">
    <name type="scientific">Timema bartmani</name>
    <dbReference type="NCBI Taxonomy" id="61472"/>
    <lineage>
        <taxon>Eukaryota</taxon>
        <taxon>Metazoa</taxon>
        <taxon>Ecdysozoa</taxon>
        <taxon>Arthropoda</taxon>
        <taxon>Hexapoda</taxon>
        <taxon>Insecta</taxon>
        <taxon>Pterygota</taxon>
        <taxon>Neoptera</taxon>
        <taxon>Polyneoptera</taxon>
        <taxon>Phasmatodea</taxon>
        <taxon>Timematodea</taxon>
        <taxon>Timematoidea</taxon>
        <taxon>Timematidae</taxon>
        <taxon>Timema</taxon>
    </lineage>
</organism>
<name>A0A7R9F7C8_9NEOP</name>
<dbReference type="CDD" id="cd18787">
    <property type="entry name" value="SF2_C_DEAD"/>
    <property type="match status" value="1"/>
</dbReference>
<dbReference type="PROSITE" id="PS00039">
    <property type="entry name" value="DEAD_ATP_HELICASE"/>
    <property type="match status" value="1"/>
</dbReference>
<gene>
    <name evidence="9" type="ORF">TBIB3V08_LOCUS10456</name>
</gene>
<dbReference type="EC" id="3.6.4.13" evidence="1"/>
<evidence type="ECO:0000256" key="6">
    <source>
        <dbReference type="RuleBase" id="RU000492"/>
    </source>
</evidence>
<dbReference type="EMBL" id="OD569662">
    <property type="protein sequence ID" value="CAD7448167.1"/>
    <property type="molecule type" value="Genomic_DNA"/>
</dbReference>
<dbReference type="GO" id="GO:0003724">
    <property type="term" value="F:RNA helicase activity"/>
    <property type="evidence" value="ECO:0007669"/>
    <property type="project" value="UniProtKB-EC"/>
</dbReference>
<dbReference type="InterPro" id="IPR001650">
    <property type="entry name" value="Helicase_C-like"/>
</dbReference>
<keyword evidence="3 6" id="KW-0378">Hydrolase</keyword>
<dbReference type="PANTHER" id="PTHR47958">
    <property type="entry name" value="ATP-DEPENDENT RNA HELICASE DBP3"/>
    <property type="match status" value="1"/>
</dbReference>
<dbReference type="InterPro" id="IPR014001">
    <property type="entry name" value="Helicase_ATP-bd"/>
</dbReference>